<gene>
    <name evidence="1" type="ORF">V1525DRAFT_436147</name>
</gene>
<name>A0ACC3SQH6_LIPKO</name>
<proteinExistence type="predicted"/>
<sequence>MANLDPIDAIAYIVLLVVSFIYLIRLTFVSSGKSAYDSLRADQTSTTNDKVHGFAESVRSSGKNFVVVYGSQTGTAEGFANALSKEGSQRFGLKTAVVDLSEVDVSFLRNLPEDIFVIFVMATYGEGEPTDNAIAFHQSVIELAESAFHDKPLQAFRYACFGLGNRAYEQFNATMRGMDKALQNLGAKRVGEAGEGDDGGSIEDDFMTWKESMWTDVSLALSLHETEMVYQPLFIVEELASSNNTSLLVEGKITAQSTNLIPIVESRELFNSRHRSCLHMEFDIDGTGMTYETGDHLAIWPVNSRLESDRFVSVFGLKNKLDICINITAIDPTTSRVPFPCPTTYEALVCSYMEICAPVSRQLILSLAPFAPDDDSRAAAIAVGNSRQAFNTRFTNNYYNIAQALQSLTPLPWDNVPFSLLLESIPKLQPRYYSISSSSLVQPKQLSVTCVVESVITSDGAAVFKGLNTNYLLWLTSKIRPASINGIDLLEYPITKIRNNTDGNGTGPIYVPAYVRHSKFRLPKTTKRPIIMVGPGTGVAPFRAFIQERDAQAKAGLPVGRTILFYGCRTPDEDFLYRHEWMEMTAHLGDNFTLVTAFSREGKEKTYVQHRLLENADIIGDLIVNEKANIYVCGDATHMAREVGSTFAQIIAAKRRVRLEEGKYALKAMKSRGAYQEDIW</sequence>
<dbReference type="Proteomes" id="UP001433508">
    <property type="component" value="Unassembled WGS sequence"/>
</dbReference>
<protein>
    <submittedName>
        <fullName evidence="1">Uncharacterized protein</fullName>
    </submittedName>
</protein>
<comment type="caution">
    <text evidence="1">The sequence shown here is derived from an EMBL/GenBank/DDBJ whole genome shotgun (WGS) entry which is preliminary data.</text>
</comment>
<evidence type="ECO:0000313" key="1">
    <source>
        <dbReference type="EMBL" id="KAK9233883.1"/>
    </source>
</evidence>
<reference evidence="2" key="1">
    <citation type="journal article" date="2024" name="Front. Bioeng. Biotechnol.">
        <title>Genome-scale model development and genomic sequencing of the oleaginous clade Lipomyces.</title>
        <authorList>
            <person name="Czajka J.J."/>
            <person name="Han Y."/>
            <person name="Kim J."/>
            <person name="Mondo S.J."/>
            <person name="Hofstad B.A."/>
            <person name="Robles A."/>
            <person name="Haridas S."/>
            <person name="Riley R."/>
            <person name="LaButti K."/>
            <person name="Pangilinan J."/>
            <person name="Andreopoulos W."/>
            <person name="Lipzen A."/>
            <person name="Yan J."/>
            <person name="Wang M."/>
            <person name="Ng V."/>
            <person name="Grigoriev I.V."/>
            <person name="Spatafora J.W."/>
            <person name="Magnuson J.K."/>
            <person name="Baker S.E."/>
            <person name="Pomraning K.R."/>
        </authorList>
    </citation>
    <scope>NUCLEOTIDE SEQUENCE [LARGE SCALE GENOMIC DNA]</scope>
    <source>
        <strain evidence="2">CBS 7786</strain>
    </source>
</reference>
<keyword evidence="2" id="KW-1185">Reference proteome</keyword>
<dbReference type="EMBL" id="MU971558">
    <property type="protein sequence ID" value="KAK9233883.1"/>
    <property type="molecule type" value="Genomic_DNA"/>
</dbReference>
<accession>A0ACC3SQH6</accession>
<organism evidence="1 2">
    <name type="scientific">Lipomyces kononenkoae</name>
    <name type="common">Yeast</name>
    <dbReference type="NCBI Taxonomy" id="34357"/>
    <lineage>
        <taxon>Eukaryota</taxon>
        <taxon>Fungi</taxon>
        <taxon>Dikarya</taxon>
        <taxon>Ascomycota</taxon>
        <taxon>Saccharomycotina</taxon>
        <taxon>Lipomycetes</taxon>
        <taxon>Lipomycetales</taxon>
        <taxon>Lipomycetaceae</taxon>
        <taxon>Lipomyces</taxon>
    </lineage>
</organism>
<evidence type="ECO:0000313" key="2">
    <source>
        <dbReference type="Proteomes" id="UP001433508"/>
    </source>
</evidence>